<dbReference type="PRINTS" id="PR00344">
    <property type="entry name" value="BCTRLSENSOR"/>
</dbReference>
<comment type="catalytic activity">
    <reaction evidence="1">
        <text>ATP + protein L-histidine = ADP + protein N-phospho-L-histidine.</text>
        <dbReference type="EC" id="2.7.13.3"/>
    </reaction>
</comment>
<evidence type="ECO:0000256" key="15">
    <source>
        <dbReference type="ARBA" id="ARBA00030800"/>
    </source>
</evidence>
<dbReference type="SUPFAM" id="SSF55874">
    <property type="entry name" value="ATPase domain of HSP90 chaperone/DNA topoisomerase II/histidine kinase"/>
    <property type="match status" value="1"/>
</dbReference>
<evidence type="ECO:0000256" key="13">
    <source>
        <dbReference type="ARBA" id="ARBA00023014"/>
    </source>
</evidence>
<dbReference type="Gene3D" id="3.30.565.10">
    <property type="entry name" value="Histidine kinase-like ATPase, C-terminal domain"/>
    <property type="match status" value="1"/>
</dbReference>
<dbReference type="SMART" id="SM00086">
    <property type="entry name" value="PAC"/>
    <property type="match status" value="1"/>
</dbReference>
<organism evidence="18">
    <name type="scientific">uncultured Desulfobacterium sp</name>
    <dbReference type="NCBI Taxonomy" id="201089"/>
    <lineage>
        <taxon>Bacteria</taxon>
        <taxon>Pseudomonadati</taxon>
        <taxon>Thermodesulfobacteriota</taxon>
        <taxon>Desulfobacteria</taxon>
        <taxon>Desulfobacterales</taxon>
        <taxon>Desulfobacteriaceae</taxon>
        <taxon>Desulfobacterium</taxon>
        <taxon>environmental samples</taxon>
    </lineage>
</organism>
<evidence type="ECO:0000256" key="7">
    <source>
        <dbReference type="ARBA" id="ARBA00022490"/>
    </source>
</evidence>
<gene>
    <name evidence="18" type="ORF">PITCH_A2050020</name>
</gene>
<dbReference type="GO" id="GO:0051539">
    <property type="term" value="F:4 iron, 4 sulfur cluster binding"/>
    <property type="evidence" value="ECO:0007669"/>
    <property type="project" value="UniProtKB-KW"/>
</dbReference>
<evidence type="ECO:0000256" key="11">
    <source>
        <dbReference type="ARBA" id="ARBA00023004"/>
    </source>
</evidence>
<dbReference type="InterPro" id="IPR000700">
    <property type="entry name" value="PAS-assoc_C"/>
</dbReference>
<evidence type="ECO:0000256" key="8">
    <source>
        <dbReference type="ARBA" id="ARBA00022679"/>
    </source>
</evidence>
<dbReference type="SMART" id="SM00387">
    <property type="entry name" value="HATPase_c"/>
    <property type="match status" value="1"/>
</dbReference>
<keyword evidence="6" id="KW-0004">4Fe-4S</keyword>
<dbReference type="PROSITE" id="PS50113">
    <property type="entry name" value="PAC"/>
    <property type="match status" value="1"/>
</dbReference>
<keyword evidence="8" id="KW-0808">Transferase</keyword>
<evidence type="ECO:0000256" key="3">
    <source>
        <dbReference type="ARBA" id="ARBA00004496"/>
    </source>
</evidence>
<dbReference type="InterPro" id="IPR003594">
    <property type="entry name" value="HATPase_dom"/>
</dbReference>
<evidence type="ECO:0000259" key="16">
    <source>
        <dbReference type="PROSITE" id="PS50109"/>
    </source>
</evidence>
<evidence type="ECO:0000256" key="10">
    <source>
        <dbReference type="ARBA" id="ARBA00022777"/>
    </source>
</evidence>
<dbReference type="InterPro" id="IPR001610">
    <property type="entry name" value="PAC"/>
</dbReference>
<keyword evidence="13" id="KW-0411">Iron-sulfur</keyword>
<dbReference type="Pfam" id="PF02518">
    <property type="entry name" value="HATPase_c"/>
    <property type="match status" value="1"/>
</dbReference>
<dbReference type="CDD" id="cd16917">
    <property type="entry name" value="HATPase_UhpB-NarQ-NarX-like"/>
    <property type="match status" value="1"/>
</dbReference>
<keyword evidence="12" id="KW-0902">Two-component regulatory system</keyword>
<proteinExistence type="predicted"/>
<dbReference type="InterPro" id="IPR013655">
    <property type="entry name" value="PAS_fold_3"/>
</dbReference>
<dbReference type="Pfam" id="PF08447">
    <property type="entry name" value="PAS_3"/>
    <property type="match status" value="1"/>
</dbReference>
<accession>A0A445MXN3</accession>
<dbReference type="InterPro" id="IPR050482">
    <property type="entry name" value="Sensor_HK_TwoCompSys"/>
</dbReference>
<evidence type="ECO:0000313" key="18">
    <source>
        <dbReference type="EMBL" id="SPD74132.1"/>
    </source>
</evidence>
<dbReference type="EC" id="2.7.13.3" evidence="4"/>
<reference evidence="18" key="1">
    <citation type="submission" date="2018-01" db="EMBL/GenBank/DDBJ databases">
        <authorList>
            <person name="Regsiter A."/>
            <person name="William W."/>
        </authorList>
    </citation>
    <scope>NUCLEOTIDE SEQUENCE</scope>
    <source>
        <strain evidence="18">TRIP AH-1</strain>
    </source>
</reference>
<dbReference type="GO" id="GO:0016020">
    <property type="term" value="C:membrane"/>
    <property type="evidence" value="ECO:0007669"/>
    <property type="project" value="InterPro"/>
</dbReference>
<dbReference type="GO" id="GO:0046983">
    <property type="term" value="F:protein dimerization activity"/>
    <property type="evidence" value="ECO:0007669"/>
    <property type="project" value="InterPro"/>
</dbReference>
<dbReference type="Gene3D" id="3.30.450.20">
    <property type="entry name" value="PAS domain"/>
    <property type="match status" value="1"/>
</dbReference>
<evidence type="ECO:0000256" key="5">
    <source>
        <dbReference type="ARBA" id="ARBA00017322"/>
    </source>
</evidence>
<keyword evidence="10" id="KW-0418">Kinase</keyword>
<protein>
    <recommendedName>
        <fullName evidence="5">Oxygen sensor histidine kinase NreB</fullName>
        <ecNumber evidence="4">2.7.13.3</ecNumber>
    </recommendedName>
    <alternativeName>
        <fullName evidence="15">Nitrogen regulation protein B</fullName>
    </alternativeName>
</protein>
<dbReference type="InterPro" id="IPR000014">
    <property type="entry name" value="PAS"/>
</dbReference>
<dbReference type="AlphaFoldDB" id="A0A445MXN3"/>
<dbReference type="InterPro" id="IPR005467">
    <property type="entry name" value="His_kinase_dom"/>
</dbReference>
<dbReference type="SUPFAM" id="SSF55785">
    <property type="entry name" value="PYP-like sensor domain (PAS domain)"/>
    <property type="match status" value="1"/>
</dbReference>
<comment type="cofactor">
    <cofactor evidence="2">
        <name>[4Fe-4S] cluster</name>
        <dbReference type="ChEBI" id="CHEBI:49883"/>
    </cofactor>
</comment>
<evidence type="ECO:0000256" key="14">
    <source>
        <dbReference type="ARBA" id="ARBA00024827"/>
    </source>
</evidence>
<keyword evidence="11" id="KW-0408">Iron</keyword>
<evidence type="ECO:0000256" key="6">
    <source>
        <dbReference type="ARBA" id="ARBA00022485"/>
    </source>
</evidence>
<dbReference type="GO" id="GO:0046872">
    <property type="term" value="F:metal ion binding"/>
    <property type="evidence" value="ECO:0007669"/>
    <property type="project" value="UniProtKB-KW"/>
</dbReference>
<dbReference type="Gene3D" id="1.20.5.1930">
    <property type="match status" value="1"/>
</dbReference>
<dbReference type="PROSITE" id="PS50109">
    <property type="entry name" value="HIS_KIN"/>
    <property type="match status" value="1"/>
</dbReference>
<evidence type="ECO:0000256" key="1">
    <source>
        <dbReference type="ARBA" id="ARBA00000085"/>
    </source>
</evidence>
<dbReference type="InterPro" id="IPR036890">
    <property type="entry name" value="HATPase_C_sf"/>
</dbReference>
<evidence type="ECO:0000256" key="12">
    <source>
        <dbReference type="ARBA" id="ARBA00023012"/>
    </source>
</evidence>
<feature type="domain" description="PAC" evidence="17">
    <location>
        <begin position="93"/>
        <end position="145"/>
    </location>
</feature>
<dbReference type="InterPro" id="IPR004358">
    <property type="entry name" value="Sig_transdc_His_kin-like_C"/>
</dbReference>
<dbReference type="PANTHER" id="PTHR24421">
    <property type="entry name" value="NITRATE/NITRITE SENSOR PROTEIN NARX-RELATED"/>
    <property type="match status" value="1"/>
</dbReference>
<dbReference type="Pfam" id="PF07730">
    <property type="entry name" value="HisKA_3"/>
    <property type="match status" value="1"/>
</dbReference>
<evidence type="ECO:0000256" key="2">
    <source>
        <dbReference type="ARBA" id="ARBA00001966"/>
    </source>
</evidence>
<dbReference type="EMBL" id="OJIN01000119">
    <property type="protein sequence ID" value="SPD74132.1"/>
    <property type="molecule type" value="Genomic_DNA"/>
</dbReference>
<dbReference type="GO" id="GO:0000155">
    <property type="term" value="F:phosphorelay sensor kinase activity"/>
    <property type="evidence" value="ECO:0007669"/>
    <property type="project" value="InterPro"/>
</dbReference>
<comment type="subcellular location">
    <subcellularLocation>
        <location evidence="3">Cytoplasm</location>
    </subcellularLocation>
</comment>
<keyword evidence="7" id="KW-0963">Cytoplasm</keyword>
<dbReference type="InterPro" id="IPR011712">
    <property type="entry name" value="Sig_transdc_His_kin_sub3_dim/P"/>
</dbReference>
<evidence type="ECO:0000256" key="9">
    <source>
        <dbReference type="ARBA" id="ARBA00022723"/>
    </source>
</evidence>
<dbReference type="GO" id="GO:0005737">
    <property type="term" value="C:cytoplasm"/>
    <property type="evidence" value="ECO:0007669"/>
    <property type="project" value="UniProtKB-SubCell"/>
</dbReference>
<evidence type="ECO:0000259" key="17">
    <source>
        <dbReference type="PROSITE" id="PS50113"/>
    </source>
</evidence>
<feature type="domain" description="Histidine kinase" evidence="16">
    <location>
        <begin position="164"/>
        <end position="360"/>
    </location>
</feature>
<evidence type="ECO:0000256" key="4">
    <source>
        <dbReference type="ARBA" id="ARBA00012438"/>
    </source>
</evidence>
<name>A0A445MXN3_9BACT</name>
<sequence>MPETSELRRMDLISQNDAERLKLVLDVTSDGIFDWLIPENEIFLSPALKESWGLNENIGGQASIDYWKSRIHQDHRDMVFSQLQKHLDGKGPFNVDYLFLTKLGAYRWFNSRSIVIFNDRGKPLRMVCSVHDIDNHKKAEELIRNLTHQLIKSQEIERRKISWELHDRVAQDLSEATIECELLMKNHLLPLEIRQHISTISEMLLTTLMVVRDLSYELKPPGLEKLDLVGTLHEYCRQFSEKYGINVTFRFGEINELRLSLDMKINLYRLIQEGLNNVRKHANASHATIKLISSSGTISLLIKDNGVGFNLKKQEARSANGTNMGLKNMSERVRLLQGKMDIQSAPGKGTKILIEIPYSKG</sequence>
<keyword evidence="9" id="KW-0479">Metal-binding</keyword>
<comment type="function">
    <text evidence="14">Member of the two-component regulatory system NreB/NreC involved in the control of dissimilatory nitrate/nitrite reduction in response to oxygen. NreB functions as a direct oxygen sensor histidine kinase which is autophosphorylated, in the absence of oxygen, probably at the conserved histidine residue, and transfers its phosphate group probably to a conserved aspartate residue of NreC. NreB/NreC activates the expression of the nitrate (narGHJI) and nitrite (nir) reductase operons, as well as the putative nitrate transporter gene narT.</text>
</comment>
<dbReference type="InterPro" id="IPR035965">
    <property type="entry name" value="PAS-like_dom_sf"/>
</dbReference>
<dbReference type="CDD" id="cd00130">
    <property type="entry name" value="PAS"/>
    <property type="match status" value="1"/>
</dbReference>